<feature type="transmembrane region" description="Helical" evidence="1">
    <location>
        <begin position="26"/>
        <end position="46"/>
    </location>
</feature>
<keyword evidence="1" id="KW-1133">Transmembrane helix</keyword>
<dbReference type="AlphaFoldDB" id="A0A2M7QCB5"/>
<keyword evidence="1" id="KW-0472">Membrane</keyword>
<sequence>MKYKINLIQEKEKDLTGKIIYFALHYLRYILVVTQIVVIAVFFYRFKIDQEIIDLRDELQQKEEIVAVSDPLLSEAQVVDLKTREVKEIIGRQNLFSRMFTYIFTIFPSSMRVTRLEMTDSGITFEGITTDPSIVKLLLNKLNSDKAFTKVELGSIRRVENNFYCPFKLSGFSLK</sequence>
<evidence type="ECO:0000313" key="3">
    <source>
        <dbReference type="Proteomes" id="UP000230108"/>
    </source>
</evidence>
<dbReference type="EMBL" id="PFLF01000117">
    <property type="protein sequence ID" value="PIY68503.1"/>
    <property type="molecule type" value="Genomic_DNA"/>
</dbReference>
<name>A0A2M7QCB5_9BACT</name>
<evidence type="ECO:0000256" key="1">
    <source>
        <dbReference type="SAM" id="Phobius"/>
    </source>
</evidence>
<proteinExistence type="predicted"/>
<dbReference type="InterPro" id="IPR007813">
    <property type="entry name" value="PilN"/>
</dbReference>
<reference evidence="3" key="1">
    <citation type="submission" date="2017-09" db="EMBL/GenBank/DDBJ databases">
        <title>Depth-based differentiation of microbial function through sediment-hosted aquifers and enrichment of novel symbionts in the deep terrestrial subsurface.</title>
        <authorList>
            <person name="Probst A.J."/>
            <person name="Ladd B."/>
            <person name="Jarett J.K."/>
            <person name="Geller-Mcgrath D.E."/>
            <person name="Sieber C.M.K."/>
            <person name="Emerson J.B."/>
            <person name="Anantharaman K."/>
            <person name="Thomas B.C."/>
            <person name="Malmstrom R."/>
            <person name="Stieglmeier M."/>
            <person name="Klingl A."/>
            <person name="Woyke T."/>
            <person name="Ryan C.M."/>
            <person name="Banfield J.F."/>
        </authorList>
    </citation>
    <scope>NUCLEOTIDE SEQUENCE [LARGE SCALE GENOMIC DNA]</scope>
</reference>
<evidence type="ECO:0000313" key="2">
    <source>
        <dbReference type="EMBL" id="PIY68503.1"/>
    </source>
</evidence>
<protein>
    <submittedName>
        <fullName evidence="2">Uncharacterized protein</fullName>
    </submittedName>
</protein>
<comment type="caution">
    <text evidence="2">The sequence shown here is derived from an EMBL/GenBank/DDBJ whole genome shotgun (WGS) entry which is preliminary data.</text>
</comment>
<dbReference type="Pfam" id="PF05137">
    <property type="entry name" value="PilN"/>
    <property type="match status" value="1"/>
</dbReference>
<organism evidence="2 3">
    <name type="scientific">Candidatus Roizmanbacteria bacterium CG_4_10_14_0_8_um_filter_39_9</name>
    <dbReference type="NCBI Taxonomy" id="1974829"/>
    <lineage>
        <taxon>Bacteria</taxon>
        <taxon>Candidatus Roizmaniibacteriota</taxon>
    </lineage>
</organism>
<accession>A0A2M7QCB5</accession>
<keyword evidence="1" id="KW-0812">Transmembrane</keyword>
<gene>
    <name evidence="2" type="ORF">COY90_05530</name>
</gene>
<dbReference type="Proteomes" id="UP000230108">
    <property type="component" value="Unassembled WGS sequence"/>
</dbReference>